<dbReference type="KEGG" id="ngf:FRF71_12760"/>
<evidence type="ECO:0000259" key="5">
    <source>
        <dbReference type="SMART" id="SM00646"/>
    </source>
</evidence>
<evidence type="ECO:0000256" key="4">
    <source>
        <dbReference type="SAM" id="SignalP"/>
    </source>
</evidence>
<dbReference type="RefSeq" id="WP_147091006.1">
    <property type="nucleotide sequence ID" value="NZ_BAABJD010000002.1"/>
</dbReference>
<evidence type="ECO:0000256" key="3">
    <source>
        <dbReference type="ARBA" id="ARBA00022801"/>
    </source>
</evidence>
<name>A0A5B8S8G0_9SPHN</name>
<dbReference type="PANTHER" id="PTHR30404:SF0">
    <property type="entry name" value="N-ACETYLMURAMOYL-L-ALANINE AMIDASE AMIC"/>
    <property type="match status" value="1"/>
</dbReference>
<dbReference type="GO" id="GO:0030288">
    <property type="term" value="C:outer membrane-bounded periplasmic space"/>
    <property type="evidence" value="ECO:0007669"/>
    <property type="project" value="TreeGrafter"/>
</dbReference>
<dbReference type="GO" id="GO:0008745">
    <property type="term" value="F:N-acetylmuramoyl-L-alanine amidase activity"/>
    <property type="evidence" value="ECO:0007669"/>
    <property type="project" value="UniProtKB-EC"/>
</dbReference>
<feature type="domain" description="MurNAc-LAA" evidence="5">
    <location>
        <begin position="125"/>
        <end position="280"/>
    </location>
</feature>
<feature type="signal peptide" evidence="4">
    <location>
        <begin position="1"/>
        <end position="19"/>
    </location>
</feature>
<dbReference type="EMBL" id="CP042345">
    <property type="protein sequence ID" value="QEA16927.1"/>
    <property type="molecule type" value="Genomic_DNA"/>
</dbReference>
<dbReference type="OrthoDB" id="9806267at2"/>
<dbReference type="CDD" id="cd02696">
    <property type="entry name" value="MurNAc-LAA"/>
    <property type="match status" value="1"/>
</dbReference>
<evidence type="ECO:0000256" key="2">
    <source>
        <dbReference type="ARBA" id="ARBA00011901"/>
    </source>
</evidence>
<proteinExistence type="predicted"/>
<keyword evidence="3" id="KW-0378">Hydrolase</keyword>
<sequence length="294" mass="31419">MRRPAVILGLFAAPLAVFAAMVAADRTFGGPGRGFGYVVQVSLPDEDARQGLPPVMGPQDASRPLVVIDAGHGGKDPGAGLGPLKEKDLVLRLALALRDELLRQGAVRVALTRENDRYLLLPVRPDIARRLQADLFISIHADSTETGTGARGATVYVLSDKGSNEAAERIAARENAVDEVNGIRITDQDDNVGAILVDLSQREMQAKAESFGNLILREGRGRLPFRDDKVQSAAFAVLKAPDVPSVLFESGYINNEDDLARLASAEGQQAFAQTLASAIRVHFAREAALPALQP</sequence>
<gene>
    <name evidence="6" type="ORF">FRF71_12760</name>
</gene>
<dbReference type="AlphaFoldDB" id="A0A5B8S8G0"/>
<organism evidence="6 7">
    <name type="scientific">Novosphingobium ginsenosidimutans</name>
    <dbReference type="NCBI Taxonomy" id="1176536"/>
    <lineage>
        <taxon>Bacteria</taxon>
        <taxon>Pseudomonadati</taxon>
        <taxon>Pseudomonadota</taxon>
        <taxon>Alphaproteobacteria</taxon>
        <taxon>Sphingomonadales</taxon>
        <taxon>Sphingomonadaceae</taxon>
        <taxon>Novosphingobium</taxon>
    </lineage>
</organism>
<feature type="chain" id="PRO_5023054191" description="N-acetylmuramoyl-L-alanine amidase" evidence="4">
    <location>
        <begin position="20"/>
        <end position="294"/>
    </location>
</feature>
<dbReference type="Pfam" id="PF01520">
    <property type="entry name" value="Amidase_3"/>
    <property type="match status" value="1"/>
</dbReference>
<dbReference type="SMART" id="SM00646">
    <property type="entry name" value="Ami_3"/>
    <property type="match status" value="1"/>
</dbReference>
<evidence type="ECO:0000313" key="6">
    <source>
        <dbReference type="EMBL" id="QEA16927.1"/>
    </source>
</evidence>
<evidence type="ECO:0000313" key="7">
    <source>
        <dbReference type="Proteomes" id="UP000321172"/>
    </source>
</evidence>
<dbReference type="InterPro" id="IPR002508">
    <property type="entry name" value="MurNAc-LAA_cat"/>
</dbReference>
<dbReference type="Gene3D" id="3.40.630.40">
    <property type="entry name" value="Zn-dependent exopeptidases"/>
    <property type="match status" value="1"/>
</dbReference>
<evidence type="ECO:0000256" key="1">
    <source>
        <dbReference type="ARBA" id="ARBA00001561"/>
    </source>
</evidence>
<dbReference type="InterPro" id="IPR050695">
    <property type="entry name" value="N-acetylmuramoyl_amidase_3"/>
</dbReference>
<comment type="catalytic activity">
    <reaction evidence="1">
        <text>Hydrolyzes the link between N-acetylmuramoyl residues and L-amino acid residues in certain cell-wall glycopeptides.</text>
        <dbReference type="EC" id="3.5.1.28"/>
    </reaction>
</comment>
<reference evidence="6 7" key="1">
    <citation type="journal article" date="2013" name="J. Microbiol. Biotechnol.">
        <title>Novosphingobium ginsenosidimutans sp. nov., with the ability to convert ginsenoside.</title>
        <authorList>
            <person name="Kim J.K."/>
            <person name="He D."/>
            <person name="Liu Q.M."/>
            <person name="Park H.Y."/>
            <person name="Jung M.S."/>
            <person name="Yoon M.H."/>
            <person name="Kim S.C."/>
            <person name="Im W.T."/>
        </authorList>
    </citation>
    <scope>NUCLEOTIDE SEQUENCE [LARGE SCALE GENOMIC DNA]</scope>
    <source>
        <strain evidence="6 7">FW-6</strain>
    </source>
</reference>
<dbReference type="EC" id="3.5.1.28" evidence="2"/>
<dbReference type="PANTHER" id="PTHR30404">
    <property type="entry name" value="N-ACETYLMURAMOYL-L-ALANINE AMIDASE"/>
    <property type="match status" value="1"/>
</dbReference>
<dbReference type="Proteomes" id="UP000321172">
    <property type="component" value="Chromosome"/>
</dbReference>
<protein>
    <recommendedName>
        <fullName evidence="2">N-acetylmuramoyl-L-alanine amidase</fullName>
        <ecNumber evidence="2">3.5.1.28</ecNumber>
    </recommendedName>
</protein>
<accession>A0A5B8S8G0</accession>
<keyword evidence="7" id="KW-1185">Reference proteome</keyword>
<dbReference type="SUPFAM" id="SSF53187">
    <property type="entry name" value="Zn-dependent exopeptidases"/>
    <property type="match status" value="1"/>
</dbReference>
<keyword evidence="4" id="KW-0732">Signal</keyword>
<dbReference type="GO" id="GO:0009253">
    <property type="term" value="P:peptidoglycan catabolic process"/>
    <property type="evidence" value="ECO:0007669"/>
    <property type="project" value="InterPro"/>
</dbReference>